<accession>A0A6J4IX40</accession>
<protein>
    <submittedName>
        <fullName evidence="2">Uncharacterized protein</fullName>
    </submittedName>
</protein>
<organism evidence="2">
    <name type="scientific">uncultured Chloroflexota bacterium</name>
    <dbReference type="NCBI Taxonomy" id="166587"/>
    <lineage>
        <taxon>Bacteria</taxon>
        <taxon>Bacillati</taxon>
        <taxon>Chloroflexota</taxon>
        <taxon>environmental samples</taxon>
    </lineage>
</organism>
<sequence>MDTSKQARDKAVSQWEIIRAARAFYGRPLDISEIQKVKAAFPANKRRSRRRQDAPAALTAPPRALAHLA</sequence>
<dbReference type="AlphaFoldDB" id="A0A6J4IX40"/>
<evidence type="ECO:0000313" key="2">
    <source>
        <dbReference type="EMBL" id="CAA9262634.1"/>
    </source>
</evidence>
<name>A0A6J4IX40_9CHLR</name>
<reference evidence="2" key="1">
    <citation type="submission" date="2020-02" db="EMBL/GenBank/DDBJ databases">
        <authorList>
            <person name="Meier V. D."/>
        </authorList>
    </citation>
    <scope>NUCLEOTIDE SEQUENCE</scope>
    <source>
        <strain evidence="2">AVDCRST_MAG77</strain>
    </source>
</reference>
<dbReference type="EMBL" id="CADCTC010000159">
    <property type="protein sequence ID" value="CAA9262634.1"/>
    <property type="molecule type" value="Genomic_DNA"/>
</dbReference>
<proteinExistence type="predicted"/>
<feature type="compositionally biased region" description="Low complexity" evidence="1">
    <location>
        <begin position="54"/>
        <end position="69"/>
    </location>
</feature>
<evidence type="ECO:0000256" key="1">
    <source>
        <dbReference type="SAM" id="MobiDB-lite"/>
    </source>
</evidence>
<feature type="region of interest" description="Disordered" evidence="1">
    <location>
        <begin position="42"/>
        <end position="69"/>
    </location>
</feature>
<gene>
    <name evidence="2" type="ORF">AVDCRST_MAG77-2759</name>
</gene>